<evidence type="ECO:0000256" key="7">
    <source>
        <dbReference type="ARBA" id="ARBA00022741"/>
    </source>
</evidence>
<dbReference type="InterPro" id="IPR025287">
    <property type="entry name" value="WAK_GUB"/>
</dbReference>
<dbReference type="PROSITE" id="PS50011">
    <property type="entry name" value="PROTEIN_KINASE_DOM"/>
    <property type="match status" value="1"/>
</dbReference>
<evidence type="ECO:0000256" key="8">
    <source>
        <dbReference type="ARBA" id="ARBA00022777"/>
    </source>
</evidence>
<evidence type="ECO:0000256" key="6">
    <source>
        <dbReference type="ARBA" id="ARBA00022729"/>
    </source>
</evidence>
<evidence type="ECO:0000256" key="16">
    <source>
        <dbReference type="SAM" id="SignalP"/>
    </source>
</evidence>
<gene>
    <name evidence="18" type="ORF">ES332_D09G020700v1</name>
</gene>
<keyword evidence="7" id="KW-0547">Nucleotide-binding</keyword>
<keyword evidence="2" id="KW-0723">Serine/threonine-protein kinase</keyword>
<dbReference type="AlphaFoldDB" id="A0A5D2JD79"/>
<feature type="signal peptide" evidence="16">
    <location>
        <begin position="1"/>
        <end position="21"/>
    </location>
</feature>
<comment type="catalytic activity">
    <reaction evidence="15">
        <text>L-threonyl-[protein] + ATP = O-phospho-L-threonyl-[protein] + ADP + H(+)</text>
        <dbReference type="Rhea" id="RHEA:46608"/>
        <dbReference type="Rhea" id="RHEA-COMP:11060"/>
        <dbReference type="Rhea" id="RHEA-COMP:11605"/>
        <dbReference type="ChEBI" id="CHEBI:15378"/>
        <dbReference type="ChEBI" id="CHEBI:30013"/>
        <dbReference type="ChEBI" id="CHEBI:30616"/>
        <dbReference type="ChEBI" id="CHEBI:61977"/>
        <dbReference type="ChEBI" id="CHEBI:456216"/>
    </reaction>
</comment>
<evidence type="ECO:0000256" key="9">
    <source>
        <dbReference type="ARBA" id="ARBA00022840"/>
    </source>
</evidence>
<organism evidence="18 19">
    <name type="scientific">Gossypium tomentosum</name>
    <name type="common">Hawaiian cotton</name>
    <name type="synonym">Gossypium sandvicense</name>
    <dbReference type="NCBI Taxonomy" id="34277"/>
    <lineage>
        <taxon>Eukaryota</taxon>
        <taxon>Viridiplantae</taxon>
        <taxon>Streptophyta</taxon>
        <taxon>Embryophyta</taxon>
        <taxon>Tracheophyta</taxon>
        <taxon>Spermatophyta</taxon>
        <taxon>Magnoliopsida</taxon>
        <taxon>eudicotyledons</taxon>
        <taxon>Gunneridae</taxon>
        <taxon>Pentapetalae</taxon>
        <taxon>rosids</taxon>
        <taxon>malvids</taxon>
        <taxon>Malvales</taxon>
        <taxon>Malvaceae</taxon>
        <taxon>Malvoideae</taxon>
        <taxon>Gossypium</taxon>
    </lineage>
</organism>
<evidence type="ECO:0000256" key="13">
    <source>
        <dbReference type="ARBA" id="ARBA00023180"/>
    </source>
</evidence>
<evidence type="ECO:0000313" key="19">
    <source>
        <dbReference type="Proteomes" id="UP000322667"/>
    </source>
</evidence>
<keyword evidence="13" id="KW-0325">Glycoprotein</keyword>
<keyword evidence="5" id="KW-0812">Transmembrane</keyword>
<dbReference type="InterPro" id="IPR045274">
    <property type="entry name" value="WAK-like"/>
</dbReference>
<name>A0A5D2JD79_GOSTO</name>
<evidence type="ECO:0000256" key="10">
    <source>
        <dbReference type="ARBA" id="ARBA00022989"/>
    </source>
</evidence>
<keyword evidence="19" id="KW-1185">Reference proteome</keyword>
<keyword evidence="8" id="KW-0418">Kinase</keyword>
<dbReference type="PANTHER" id="PTHR27005:SF432">
    <property type="entry name" value="WALL-ASSOCIATED RECEPTOR KINASE-LIKE 6"/>
    <property type="match status" value="1"/>
</dbReference>
<reference evidence="18 19" key="1">
    <citation type="submission" date="2019-07" db="EMBL/GenBank/DDBJ databases">
        <title>WGS assembly of Gossypium tomentosum.</title>
        <authorList>
            <person name="Chen Z.J."/>
            <person name="Sreedasyam A."/>
            <person name="Ando A."/>
            <person name="Song Q."/>
            <person name="De L."/>
            <person name="Hulse-Kemp A."/>
            <person name="Ding M."/>
            <person name="Ye W."/>
            <person name="Kirkbride R."/>
            <person name="Jenkins J."/>
            <person name="Plott C."/>
            <person name="Lovell J."/>
            <person name="Lin Y.-M."/>
            <person name="Vaughn R."/>
            <person name="Liu B."/>
            <person name="Li W."/>
            <person name="Simpson S."/>
            <person name="Scheffler B."/>
            <person name="Saski C."/>
            <person name="Grover C."/>
            <person name="Hu G."/>
            <person name="Conover J."/>
            <person name="Carlson J."/>
            <person name="Shu S."/>
            <person name="Boston L."/>
            <person name="Williams M."/>
            <person name="Peterson D."/>
            <person name="Mcgee K."/>
            <person name="Jones D."/>
            <person name="Wendel J."/>
            <person name="Stelly D."/>
            <person name="Grimwood J."/>
            <person name="Schmutz J."/>
        </authorList>
    </citation>
    <scope>NUCLEOTIDE SEQUENCE [LARGE SCALE GENOMIC DNA]</scope>
    <source>
        <strain evidence="18">7179.01</strain>
    </source>
</reference>
<keyword evidence="4" id="KW-0808">Transferase</keyword>
<dbReference type="Gene3D" id="1.10.510.10">
    <property type="entry name" value="Transferase(Phosphotransferase) domain 1"/>
    <property type="match status" value="1"/>
</dbReference>
<keyword evidence="9" id="KW-0067">ATP-binding</keyword>
<dbReference type="SUPFAM" id="SSF56112">
    <property type="entry name" value="Protein kinase-like (PK-like)"/>
    <property type="match status" value="1"/>
</dbReference>
<evidence type="ECO:0000256" key="4">
    <source>
        <dbReference type="ARBA" id="ARBA00022679"/>
    </source>
</evidence>
<dbReference type="CDD" id="cd14066">
    <property type="entry name" value="STKc_IRAK"/>
    <property type="match status" value="1"/>
</dbReference>
<evidence type="ECO:0000313" key="18">
    <source>
        <dbReference type="EMBL" id="TYH52346.1"/>
    </source>
</evidence>
<dbReference type="GO" id="GO:0007166">
    <property type="term" value="P:cell surface receptor signaling pathway"/>
    <property type="evidence" value="ECO:0007669"/>
    <property type="project" value="InterPro"/>
</dbReference>
<dbReference type="Pfam" id="PF13947">
    <property type="entry name" value="GUB_WAK_bind"/>
    <property type="match status" value="1"/>
</dbReference>
<dbReference type="InterPro" id="IPR011009">
    <property type="entry name" value="Kinase-like_dom_sf"/>
</dbReference>
<evidence type="ECO:0000256" key="1">
    <source>
        <dbReference type="ARBA" id="ARBA00004479"/>
    </source>
</evidence>
<evidence type="ECO:0000256" key="3">
    <source>
        <dbReference type="ARBA" id="ARBA00022553"/>
    </source>
</evidence>
<evidence type="ECO:0000256" key="12">
    <source>
        <dbReference type="ARBA" id="ARBA00023157"/>
    </source>
</evidence>
<accession>A0A5D2JD79</accession>
<dbReference type="InterPro" id="IPR000719">
    <property type="entry name" value="Prot_kinase_dom"/>
</dbReference>
<dbReference type="Proteomes" id="UP000322667">
    <property type="component" value="Chromosome D09"/>
</dbReference>
<keyword evidence="6 16" id="KW-0732">Signal</keyword>
<dbReference type="InterPro" id="IPR008271">
    <property type="entry name" value="Ser/Thr_kinase_AS"/>
</dbReference>
<evidence type="ECO:0000256" key="15">
    <source>
        <dbReference type="ARBA" id="ARBA00047951"/>
    </source>
</evidence>
<dbReference type="GO" id="GO:0004674">
    <property type="term" value="F:protein serine/threonine kinase activity"/>
    <property type="evidence" value="ECO:0007669"/>
    <property type="project" value="UniProtKB-KW"/>
</dbReference>
<comment type="subcellular location">
    <subcellularLocation>
        <location evidence="1">Membrane</location>
        <topology evidence="1">Single-pass type I membrane protein</topology>
    </subcellularLocation>
</comment>
<dbReference type="GO" id="GO:0030247">
    <property type="term" value="F:polysaccharide binding"/>
    <property type="evidence" value="ECO:0007669"/>
    <property type="project" value="InterPro"/>
</dbReference>
<evidence type="ECO:0000259" key="17">
    <source>
        <dbReference type="PROSITE" id="PS50011"/>
    </source>
</evidence>
<evidence type="ECO:0000256" key="11">
    <source>
        <dbReference type="ARBA" id="ARBA00023136"/>
    </source>
</evidence>
<proteinExistence type="predicted"/>
<feature type="domain" description="Protein kinase" evidence="17">
    <location>
        <begin position="486"/>
        <end position="764"/>
    </location>
</feature>
<dbReference type="FunFam" id="1.10.510.10:FF:000084">
    <property type="entry name" value="Wall-associated receptor kinase 2"/>
    <property type="match status" value="1"/>
</dbReference>
<protein>
    <recommendedName>
        <fullName evidence="17">Protein kinase domain-containing protein</fullName>
    </recommendedName>
</protein>
<dbReference type="Pfam" id="PF00069">
    <property type="entry name" value="Pkinase"/>
    <property type="match status" value="1"/>
</dbReference>
<keyword evidence="3" id="KW-0597">Phosphoprotein</keyword>
<keyword evidence="11" id="KW-0472">Membrane</keyword>
<comment type="catalytic activity">
    <reaction evidence="14">
        <text>L-seryl-[protein] + ATP = O-phospho-L-seryl-[protein] + ADP + H(+)</text>
        <dbReference type="Rhea" id="RHEA:17989"/>
        <dbReference type="Rhea" id="RHEA-COMP:9863"/>
        <dbReference type="Rhea" id="RHEA-COMP:11604"/>
        <dbReference type="ChEBI" id="CHEBI:15378"/>
        <dbReference type="ChEBI" id="CHEBI:29999"/>
        <dbReference type="ChEBI" id="CHEBI:30616"/>
        <dbReference type="ChEBI" id="CHEBI:83421"/>
        <dbReference type="ChEBI" id="CHEBI:456216"/>
    </reaction>
</comment>
<keyword evidence="10" id="KW-1133">Transmembrane helix</keyword>
<evidence type="ECO:0000256" key="2">
    <source>
        <dbReference type="ARBA" id="ARBA00022527"/>
    </source>
</evidence>
<sequence length="814" mass="90950">MGFHLPLYFLFLFLLCPILQAAEFQEPTCGKEVCGNITIPSPFGIHSRCYTHPSFSVTCKQSLNGDKPFINVNGIDLEVLGKAIFSNAILISYPVTYSTNCDRINKPSVRVNLSGTPFFFSSDMNYFGSVGCGNWATILRSEADSLGGCSQPRCDDGASESGCFTELTANLTSYTVKMRAMYPDSKGCASAFIFSKYSFRDAYPLPSGINKGTTHVPAVLNWNSSYCGCVSINFYKVESCGNVTFNYPFRVKGQDDPKDWFKVICDKTTNGKKGPFLNISGTNLKILAFDFFTVLLNLTGTPFYYSDSYNKFWSSGCGNMVTVFNKTYNLIGGCLQPSCRINNETSSTNGCLVKIPQGLNSFYAYVPTRLQWGTPILGECHLNDSSNTYCTSDGQYCWSMLSSKHLCVCYSEDFGCSTSVGTLFLLLATWSMYKVLKRKQKIMLKQKYFKRNGGLLLQQHLSSNEGNVEKIKLFTSKEMTKATDSYNENRILGQGGQGTVYKGMLIDGSIVAIKKSKMVEGKKFDEKKVEQFINEVIILSQINHRNVVKLLGCCLEAEVPLLVYEFIPNGTLYDLIHNQNEKLPLTWEMCLRIAIEIANALFYLHSAASAPIYHRDIKSSNILLDGKYRAKVSDFGTSRSVALEQTHLTTRVQGTFGYMDPEYFRSSQFTEKSDVYSFGVVLIELLTGQKPISEEQSEPVRSLVSYFLDSMQENSLFNILDPMVVKDGPEQEIIVVALLAKRCLNLNGKKRPTMKQVAMELELIKASGGNVIEDHGDEEYEIDDIIHSWETNPSSPMSRTITTNSETFPLNSSF</sequence>
<feature type="chain" id="PRO_5022880602" description="Protein kinase domain-containing protein" evidence="16">
    <location>
        <begin position="22"/>
        <end position="814"/>
    </location>
</feature>
<dbReference type="PROSITE" id="PS00108">
    <property type="entry name" value="PROTEIN_KINASE_ST"/>
    <property type="match status" value="1"/>
</dbReference>
<dbReference type="SMART" id="SM00220">
    <property type="entry name" value="S_TKc"/>
    <property type="match status" value="1"/>
</dbReference>
<dbReference type="PANTHER" id="PTHR27005">
    <property type="entry name" value="WALL-ASSOCIATED RECEPTOR KINASE-LIKE 21"/>
    <property type="match status" value="1"/>
</dbReference>
<dbReference type="GO" id="GO:0005524">
    <property type="term" value="F:ATP binding"/>
    <property type="evidence" value="ECO:0007669"/>
    <property type="project" value="UniProtKB-KW"/>
</dbReference>
<evidence type="ECO:0000256" key="5">
    <source>
        <dbReference type="ARBA" id="ARBA00022692"/>
    </source>
</evidence>
<dbReference type="Gene3D" id="3.30.200.20">
    <property type="entry name" value="Phosphorylase Kinase, domain 1"/>
    <property type="match status" value="1"/>
</dbReference>
<evidence type="ECO:0000256" key="14">
    <source>
        <dbReference type="ARBA" id="ARBA00047558"/>
    </source>
</evidence>
<dbReference type="GO" id="GO:0005886">
    <property type="term" value="C:plasma membrane"/>
    <property type="evidence" value="ECO:0007669"/>
    <property type="project" value="TreeGrafter"/>
</dbReference>
<dbReference type="EMBL" id="CM017631">
    <property type="protein sequence ID" value="TYH52346.1"/>
    <property type="molecule type" value="Genomic_DNA"/>
</dbReference>
<keyword evidence="12" id="KW-1015">Disulfide bond</keyword>
<dbReference type="FunFam" id="3.30.200.20:FF:000043">
    <property type="entry name" value="Wall-associated receptor kinase 2"/>
    <property type="match status" value="1"/>
</dbReference>